<protein>
    <submittedName>
        <fullName evidence="1">Uncharacterized protein</fullName>
    </submittedName>
</protein>
<dbReference type="KEGG" id="moz:MoryE10_24190"/>
<gene>
    <name evidence="1" type="ORF">MoryE10_24190</name>
</gene>
<reference evidence="1" key="1">
    <citation type="submission" date="2019-06" db="EMBL/GenBank/DDBJ databases">
        <title>Complete genome sequence of Methylogaea oryzae strain JCM16910.</title>
        <authorList>
            <person name="Asakawa S."/>
        </authorList>
    </citation>
    <scope>NUCLEOTIDE SEQUENCE</scope>
    <source>
        <strain evidence="1">E10</strain>
    </source>
</reference>
<name>A0A8D4VP55_9GAMM</name>
<proteinExistence type="predicted"/>
<dbReference type="RefSeq" id="WP_221047194.1">
    <property type="nucleotide sequence ID" value="NZ_AP019782.1"/>
</dbReference>
<dbReference type="AlphaFoldDB" id="A0A8D4VP55"/>
<keyword evidence="2" id="KW-1185">Reference proteome</keyword>
<evidence type="ECO:0000313" key="1">
    <source>
        <dbReference type="EMBL" id="BBL71813.1"/>
    </source>
</evidence>
<evidence type="ECO:0000313" key="2">
    <source>
        <dbReference type="Proteomes" id="UP000824988"/>
    </source>
</evidence>
<dbReference type="EMBL" id="AP019782">
    <property type="protein sequence ID" value="BBL71813.1"/>
    <property type="molecule type" value="Genomic_DNA"/>
</dbReference>
<sequence length="103" mass="11671">MPKSKLDALIAQIKTRHAELRVGSARYDSFMAHLQSLGSWEQEAMNYPDETPDFPENIYLAYAVCHTDCGVKQVIVDGSTQECQRCGRLMFRIATKKYTALPD</sequence>
<organism evidence="1 2">
    <name type="scientific">Methylogaea oryzae</name>
    <dbReference type="NCBI Taxonomy" id="1295382"/>
    <lineage>
        <taxon>Bacteria</taxon>
        <taxon>Pseudomonadati</taxon>
        <taxon>Pseudomonadota</taxon>
        <taxon>Gammaproteobacteria</taxon>
        <taxon>Methylococcales</taxon>
        <taxon>Methylococcaceae</taxon>
        <taxon>Methylogaea</taxon>
    </lineage>
</organism>
<dbReference type="Proteomes" id="UP000824988">
    <property type="component" value="Chromosome"/>
</dbReference>
<accession>A0A8D4VP55</accession>